<dbReference type="Pfam" id="PF13968">
    <property type="entry name" value="DUF4220"/>
    <property type="match status" value="1"/>
</dbReference>
<evidence type="ECO:0000256" key="2">
    <source>
        <dbReference type="SAM" id="Phobius"/>
    </source>
</evidence>
<dbReference type="EMBL" id="OZ075132">
    <property type="protein sequence ID" value="CAL4983202.1"/>
    <property type="molecule type" value="Genomic_DNA"/>
</dbReference>
<feature type="transmembrane region" description="Helical" evidence="2">
    <location>
        <begin position="23"/>
        <end position="47"/>
    </location>
</feature>
<keyword evidence="2" id="KW-1133">Transmembrane helix</keyword>
<gene>
    <name evidence="4" type="ORF">URODEC1_LOCUS56972</name>
</gene>
<organism evidence="4 5">
    <name type="scientific">Urochloa decumbens</name>
    <dbReference type="NCBI Taxonomy" id="240449"/>
    <lineage>
        <taxon>Eukaryota</taxon>
        <taxon>Viridiplantae</taxon>
        <taxon>Streptophyta</taxon>
        <taxon>Embryophyta</taxon>
        <taxon>Tracheophyta</taxon>
        <taxon>Spermatophyta</taxon>
        <taxon>Magnoliopsida</taxon>
        <taxon>Liliopsida</taxon>
        <taxon>Poales</taxon>
        <taxon>Poaceae</taxon>
        <taxon>PACMAD clade</taxon>
        <taxon>Panicoideae</taxon>
        <taxon>Panicodae</taxon>
        <taxon>Paniceae</taxon>
        <taxon>Melinidinae</taxon>
        <taxon>Urochloa</taxon>
    </lineage>
</organism>
<feature type="transmembrane region" description="Helical" evidence="2">
    <location>
        <begin position="67"/>
        <end position="87"/>
    </location>
</feature>
<feature type="domain" description="DUF4220" evidence="3">
    <location>
        <begin position="107"/>
        <end position="520"/>
    </location>
</feature>
<proteinExistence type="predicted"/>
<dbReference type="AlphaFoldDB" id="A0ABC9ARI8"/>
<protein>
    <recommendedName>
        <fullName evidence="3">DUF4220 domain-containing protein</fullName>
    </recommendedName>
</protein>
<evidence type="ECO:0000256" key="1">
    <source>
        <dbReference type="SAM" id="MobiDB-lite"/>
    </source>
</evidence>
<dbReference type="Proteomes" id="UP001497457">
    <property type="component" value="Chromosome 22rd"/>
</dbReference>
<name>A0ABC9ARI8_9POAL</name>
<feature type="region of interest" description="Disordered" evidence="1">
    <location>
        <begin position="838"/>
        <end position="873"/>
    </location>
</feature>
<keyword evidence="5" id="KW-1185">Reference proteome</keyword>
<feature type="compositionally biased region" description="Basic and acidic residues" evidence="1">
    <location>
        <begin position="840"/>
        <end position="855"/>
    </location>
</feature>
<evidence type="ECO:0000313" key="4">
    <source>
        <dbReference type="EMBL" id="CAL4983202.1"/>
    </source>
</evidence>
<dbReference type="PANTHER" id="PTHR31325">
    <property type="entry name" value="OS01G0798800 PROTEIN-RELATED"/>
    <property type="match status" value="1"/>
</dbReference>
<feature type="transmembrane region" description="Helical" evidence="2">
    <location>
        <begin position="412"/>
        <end position="432"/>
    </location>
</feature>
<dbReference type="InterPro" id="IPR007658">
    <property type="entry name" value="DUF594"/>
</dbReference>
<evidence type="ECO:0000259" key="3">
    <source>
        <dbReference type="Pfam" id="PF13968"/>
    </source>
</evidence>
<reference evidence="4" key="1">
    <citation type="submission" date="2024-10" db="EMBL/GenBank/DDBJ databases">
        <authorList>
            <person name="Ryan C."/>
        </authorList>
    </citation>
    <scope>NUCLEOTIDE SEQUENCE [LARGE SCALE GENOMIC DNA]</scope>
</reference>
<accession>A0ABC9ARI8</accession>
<keyword evidence="2" id="KW-0812">Transmembrane</keyword>
<evidence type="ECO:0000313" key="5">
    <source>
        <dbReference type="Proteomes" id="UP001497457"/>
    </source>
</evidence>
<feature type="transmembrane region" description="Helical" evidence="2">
    <location>
        <begin position="444"/>
        <end position="460"/>
    </location>
</feature>
<dbReference type="InterPro" id="IPR025315">
    <property type="entry name" value="DUF4220"/>
</dbReference>
<sequence>MAFWEDWDFACLMSRLIQWLWRFHLFFLRVFLISVVSSLSMLVVGMIAGQVCSTINTLFKRDEATRVAGVELFVVLATLMLVFRFVMDFFGPWYAYRSMGGLVTTVEMLNYSLVHYTIGLMQLSSAKVNDYFKVWAVLLVTLQYSVKVGRPYSRSKQIPLLDIMSSLWTSNLLRDKISFLLRIPLWLLWSLNAVRIISYFAASDKAKAINQESTRIVADYMGYEHELSDSSQLSLDAGDLGKEFTMERYTYVILGEHLALNDIQEEARLAPAVPVQAKQEQEERLQRSRRLIRLDPNKNMKLVTVDKIWDVGAGSGRDGLLGCTADRANRMKDVCLSFSLYKLLRRRFYNLPLHEVRLQGAREKIRRLVFSYILHDAERAFRVMAIELSFLQDLFYSKHAALFAAGFPATSLLLSLLLVAATAYMAYPVSFIPERMDQSDRNRITHGVFITRAIITIIIIKEVVEIYMYVFSQWTKVLIVCSFTKHRCMRHWLMEAVVRVLLCIRNRGTWNEKIRQHNLVISTRKLKLGNFFFVLRGEFLTGIKLEKCTKEAILDAFKRLDEEPDRLKLYFSNSFGAKDQPLHQKFQWAIDKLEADTHRILVWHIATCLCEIDLASDKAAVLRSAILSPRPFLRKPNCRPSPDATTAGDDSTAASWNWEDYTTAASLSNYCAYLVTQALVPDSSLVSRNVLGEIVFCEINPITWEGCIPFLLRRGYMQGVFARLMSLVNMPDQEHKHALAQGREPDVEAQKPKPKETLEDDIKNTLTCKGAKLAKQLIAEYGEDKAGLWKTLAVFWTGFLLYLAAYTKAAKHRAGIAGSRELTTHLWALLSHAGFLGNDTHGHENPEPNDQHNVDVDPPMEPINDPSLTDPSR</sequence>
<keyword evidence="2" id="KW-0472">Membrane</keyword>
<dbReference type="Pfam" id="PF04578">
    <property type="entry name" value="DUF594"/>
    <property type="match status" value="1"/>
</dbReference>